<dbReference type="AlphaFoldDB" id="A0A5B7F1Q5"/>
<name>A0A5B7F1Q5_PORTR</name>
<sequence>MPLFYLLALSSVSSPATIIIHHRRPRSCLIDYVWDGQVGRVGRVGWGHQRLPWDSKVHFSVIHHLGSFLCGTKRRLDGLSSKYRCAEELLVLLLLGVMVRWRDL</sequence>
<keyword evidence="2" id="KW-1185">Reference proteome</keyword>
<organism evidence="1 2">
    <name type="scientific">Portunus trituberculatus</name>
    <name type="common">Swimming crab</name>
    <name type="synonym">Neptunus trituberculatus</name>
    <dbReference type="NCBI Taxonomy" id="210409"/>
    <lineage>
        <taxon>Eukaryota</taxon>
        <taxon>Metazoa</taxon>
        <taxon>Ecdysozoa</taxon>
        <taxon>Arthropoda</taxon>
        <taxon>Crustacea</taxon>
        <taxon>Multicrustacea</taxon>
        <taxon>Malacostraca</taxon>
        <taxon>Eumalacostraca</taxon>
        <taxon>Eucarida</taxon>
        <taxon>Decapoda</taxon>
        <taxon>Pleocyemata</taxon>
        <taxon>Brachyura</taxon>
        <taxon>Eubrachyura</taxon>
        <taxon>Portunoidea</taxon>
        <taxon>Portunidae</taxon>
        <taxon>Portuninae</taxon>
        <taxon>Portunus</taxon>
    </lineage>
</organism>
<evidence type="ECO:0000313" key="1">
    <source>
        <dbReference type="EMBL" id="MPC39276.1"/>
    </source>
</evidence>
<proteinExistence type="predicted"/>
<dbReference type="Proteomes" id="UP000324222">
    <property type="component" value="Unassembled WGS sequence"/>
</dbReference>
<comment type="caution">
    <text evidence="1">The sequence shown here is derived from an EMBL/GenBank/DDBJ whole genome shotgun (WGS) entry which is preliminary data.</text>
</comment>
<gene>
    <name evidence="1" type="ORF">E2C01_032807</name>
</gene>
<dbReference type="EMBL" id="VSRR010004313">
    <property type="protein sequence ID" value="MPC39276.1"/>
    <property type="molecule type" value="Genomic_DNA"/>
</dbReference>
<reference evidence="1 2" key="1">
    <citation type="submission" date="2019-05" db="EMBL/GenBank/DDBJ databases">
        <title>Another draft genome of Portunus trituberculatus and its Hox gene families provides insights of decapod evolution.</title>
        <authorList>
            <person name="Jeong J.-H."/>
            <person name="Song I."/>
            <person name="Kim S."/>
            <person name="Choi T."/>
            <person name="Kim D."/>
            <person name="Ryu S."/>
            <person name="Kim W."/>
        </authorList>
    </citation>
    <scope>NUCLEOTIDE SEQUENCE [LARGE SCALE GENOMIC DNA]</scope>
    <source>
        <tissue evidence="1">Muscle</tissue>
    </source>
</reference>
<accession>A0A5B7F1Q5</accession>
<evidence type="ECO:0000313" key="2">
    <source>
        <dbReference type="Proteomes" id="UP000324222"/>
    </source>
</evidence>
<protein>
    <submittedName>
        <fullName evidence="1">Uncharacterized protein</fullName>
    </submittedName>
</protein>